<evidence type="ECO:0000313" key="7">
    <source>
        <dbReference type="Proteomes" id="UP000011541"/>
    </source>
</evidence>
<dbReference type="PROSITE" id="PS50850">
    <property type="entry name" value="MFS"/>
    <property type="match status" value="1"/>
</dbReference>
<dbReference type="HOGENOM" id="CLU_052485_1_0_4"/>
<dbReference type="SUPFAM" id="SSF103473">
    <property type="entry name" value="MFS general substrate transporter"/>
    <property type="match status" value="1"/>
</dbReference>
<feature type="transmembrane region" description="Helical" evidence="4">
    <location>
        <begin position="231"/>
        <end position="253"/>
    </location>
</feature>
<dbReference type="EMBL" id="CP003805">
    <property type="protein sequence ID" value="AGF48196.1"/>
    <property type="molecule type" value="Genomic_DNA"/>
</dbReference>
<name>M1LVU2_9PROT</name>
<accession>M1LVU2</accession>
<feature type="transmembrane region" description="Helical" evidence="4">
    <location>
        <begin position="109"/>
        <end position="134"/>
    </location>
</feature>
<dbReference type="Gene3D" id="1.20.1250.20">
    <property type="entry name" value="MFS general substrate transporter like domains"/>
    <property type="match status" value="2"/>
</dbReference>
<feature type="transmembrane region" description="Helical" evidence="4">
    <location>
        <begin position="273"/>
        <end position="294"/>
    </location>
</feature>
<dbReference type="InterPro" id="IPR020846">
    <property type="entry name" value="MFS_dom"/>
</dbReference>
<keyword evidence="1 4" id="KW-0812">Transmembrane</keyword>
<evidence type="ECO:0000256" key="2">
    <source>
        <dbReference type="ARBA" id="ARBA00022989"/>
    </source>
</evidence>
<dbReference type="STRING" id="1208920.CONE_0398"/>
<dbReference type="InterPro" id="IPR036259">
    <property type="entry name" value="MFS_trans_sf"/>
</dbReference>
<keyword evidence="7" id="KW-1185">Reference proteome</keyword>
<organism evidence="6 7">
    <name type="scientific">Candidatus Kinetoplastidibacterium stringomonadis TCC290E</name>
    <dbReference type="NCBI Taxonomy" id="1208920"/>
    <lineage>
        <taxon>Bacteria</taxon>
        <taxon>Pseudomonadati</taxon>
        <taxon>Pseudomonadota</taxon>
        <taxon>Betaproteobacteria</taxon>
        <taxon>Candidatus Kinetoplastidibacterium</taxon>
    </lineage>
</organism>
<feature type="transmembrane region" description="Helical" evidence="4">
    <location>
        <begin position="176"/>
        <end position="193"/>
    </location>
</feature>
<evidence type="ECO:0000313" key="6">
    <source>
        <dbReference type="EMBL" id="AGF48196.1"/>
    </source>
</evidence>
<dbReference type="AlphaFoldDB" id="M1LVU2"/>
<feature type="transmembrane region" description="Helical" evidence="4">
    <location>
        <begin position="358"/>
        <end position="382"/>
    </location>
</feature>
<feature type="transmembrane region" description="Helical" evidence="4">
    <location>
        <begin position="325"/>
        <end position="346"/>
    </location>
</feature>
<dbReference type="GO" id="GO:0022857">
    <property type="term" value="F:transmembrane transporter activity"/>
    <property type="evidence" value="ECO:0007669"/>
    <property type="project" value="InterPro"/>
</dbReference>
<feature type="transmembrane region" description="Helical" evidence="4">
    <location>
        <begin position="388"/>
        <end position="408"/>
    </location>
</feature>
<dbReference type="KEGG" id="kon:CONE_0398"/>
<feature type="transmembrane region" description="Helical" evidence="4">
    <location>
        <begin position="146"/>
        <end position="170"/>
    </location>
</feature>
<feature type="transmembrane region" description="Helical" evidence="4">
    <location>
        <begin position="86"/>
        <end position="103"/>
    </location>
</feature>
<sequence length="414" mass="45647">MNSSPQNSQLYNKDIRSRDWKIILLISSIHALSHFFQLVLPSLYIALGLEFSLDFAKLGFLASVFYVISGVGQVVSGVAVDKYGPFRVLLFGMIAFFISSLTISYSFGYFSLLCSAVLGGIGNSVFHPAGYLIINKLISNDRLGYAFSFHGLSGSIGWACAPIFITTVIFITNWRVAAFSVALLFLISLLFLIRSKDYLYIDTKSCKNNDENKDLINKDYIGSIVKMFSHFAMWGAFIFFIATSFATSSIQQYTIPILVRLYGLSEIFAGSMLSTYMVSSAIGIFVGGLLISAMRFKEGNILISLVVSGITLFIISIGLVSENYITLAFIVAGFCFGIAIPSRDMLVRKIASKHSTSLIYGVVYSGMDIGSACGPIIFGFMMDAGFYRLPWMIAGLMLLVSVYIAEWLNKRSKK</sequence>
<feature type="domain" description="Major facilitator superfamily (MFS) profile" evidence="5">
    <location>
        <begin position="22"/>
        <end position="413"/>
    </location>
</feature>
<dbReference type="RefSeq" id="WP_015396883.1">
    <property type="nucleotide sequence ID" value="NC_020299.1"/>
</dbReference>
<dbReference type="InterPro" id="IPR011701">
    <property type="entry name" value="MFS"/>
</dbReference>
<keyword evidence="3 4" id="KW-0472">Membrane</keyword>
<gene>
    <name evidence="6" type="ORF">CONE_0398</name>
</gene>
<dbReference type="PATRIC" id="fig|1208920.3.peg.170"/>
<dbReference type="PANTHER" id="PTHR43129:SF1">
    <property type="entry name" value="FOSMIDOMYCIN RESISTANCE PROTEIN"/>
    <property type="match status" value="1"/>
</dbReference>
<dbReference type="OrthoDB" id="8520784at2"/>
<evidence type="ECO:0000256" key="3">
    <source>
        <dbReference type="ARBA" id="ARBA00023136"/>
    </source>
</evidence>
<evidence type="ECO:0000259" key="5">
    <source>
        <dbReference type="PROSITE" id="PS50850"/>
    </source>
</evidence>
<dbReference type="Pfam" id="PF07690">
    <property type="entry name" value="MFS_1"/>
    <property type="match status" value="1"/>
</dbReference>
<feature type="transmembrane region" description="Helical" evidence="4">
    <location>
        <begin position="22"/>
        <end position="46"/>
    </location>
</feature>
<dbReference type="Proteomes" id="UP000011541">
    <property type="component" value="Chromosome"/>
</dbReference>
<protein>
    <submittedName>
        <fullName evidence="6">Major facilitator superfamily protein</fullName>
    </submittedName>
</protein>
<evidence type="ECO:0000256" key="1">
    <source>
        <dbReference type="ARBA" id="ARBA00022692"/>
    </source>
</evidence>
<feature type="transmembrane region" description="Helical" evidence="4">
    <location>
        <begin position="301"/>
        <end position="319"/>
    </location>
</feature>
<evidence type="ECO:0000256" key="4">
    <source>
        <dbReference type="SAM" id="Phobius"/>
    </source>
</evidence>
<proteinExistence type="predicted"/>
<dbReference type="PANTHER" id="PTHR43129">
    <property type="entry name" value="FOSMIDOMYCIN RESISTANCE PROTEIN"/>
    <property type="match status" value="1"/>
</dbReference>
<reference evidence="6 7" key="1">
    <citation type="journal article" date="2013" name="Genome Biol. Evol.">
        <title>Genome evolution and phylogenomic analysis of candidatus kinetoplastibacterium, the betaproteobacterial endosymbionts of strigomonas and angomonas.</title>
        <authorList>
            <person name="Alves J.M."/>
            <person name="Serrano M.G."/>
            <person name="Maia da Silva F."/>
            <person name="Voegtly L.J."/>
            <person name="Matveyev A.V."/>
            <person name="Teixeira M.M."/>
            <person name="Camargo E.P."/>
            <person name="Buck G.A."/>
        </authorList>
    </citation>
    <scope>NUCLEOTIDE SEQUENCE [LARGE SCALE GENOMIC DNA]</scope>
    <source>
        <strain evidence="6 7">TCC290E</strain>
    </source>
</reference>
<dbReference type="eggNOG" id="COG2814">
    <property type="taxonomic scope" value="Bacteria"/>
</dbReference>
<dbReference type="GO" id="GO:0005886">
    <property type="term" value="C:plasma membrane"/>
    <property type="evidence" value="ECO:0007669"/>
    <property type="project" value="TreeGrafter"/>
</dbReference>
<feature type="transmembrane region" description="Helical" evidence="4">
    <location>
        <begin position="58"/>
        <end position="79"/>
    </location>
</feature>
<keyword evidence="2 4" id="KW-1133">Transmembrane helix</keyword>